<dbReference type="InterPro" id="IPR053967">
    <property type="entry name" value="LlgE_F_G-like_D1"/>
</dbReference>
<keyword evidence="8" id="KW-0969">Cilium</keyword>
<dbReference type="Pfam" id="PF06429">
    <property type="entry name" value="Flg_bbr_C"/>
    <property type="match status" value="1"/>
</dbReference>
<dbReference type="RefSeq" id="WP_348518716.1">
    <property type="nucleotide sequence ID" value="NZ_CP155620.1"/>
</dbReference>
<evidence type="ECO:0000256" key="3">
    <source>
        <dbReference type="ARBA" id="ARBA00023143"/>
    </source>
</evidence>
<organism evidence="8">
    <name type="scientific">Campylobacter sp. CCS1377</name>
    <dbReference type="NCBI Taxonomy" id="3158229"/>
    <lineage>
        <taxon>Bacteria</taxon>
        <taxon>Pseudomonadati</taxon>
        <taxon>Campylobacterota</taxon>
        <taxon>Epsilonproteobacteria</taxon>
        <taxon>Campylobacterales</taxon>
        <taxon>Campylobacteraceae</taxon>
        <taxon>Campylobacter</taxon>
    </lineage>
</organism>
<dbReference type="PROSITE" id="PS00588">
    <property type="entry name" value="FLAGELLA_BB_ROD"/>
    <property type="match status" value="1"/>
</dbReference>
<reference evidence="8" key="1">
    <citation type="submission" date="2024-05" db="EMBL/GenBank/DDBJ databases">
        <title>Campylobacter coli isolated from environmental waters in Slovenia.</title>
        <authorList>
            <person name="Zautner A.E."/>
            <person name="Bunk B."/>
            <person name="Riedel T."/>
            <person name="Sproeer C."/>
        </authorList>
    </citation>
    <scope>NUCLEOTIDE SEQUENCE</scope>
    <source>
        <strain evidence="8">CCS1377</strain>
    </source>
</reference>
<keyword evidence="8" id="KW-0282">Flagellum</keyword>
<protein>
    <submittedName>
        <fullName evidence="8">Flagellar hook-basal body complex protein</fullName>
    </submittedName>
</protein>
<dbReference type="GO" id="GO:0071978">
    <property type="term" value="P:bacterial-type flagellum-dependent swarming motility"/>
    <property type="evidence" value="ECO:0007669"/>
    <property type="project" value="TreeGrafter"/>
</dbReference>
<dbReference type="InterPro" id="IPR037925">
    <property type="entry name" value="FlgE/F/G-like"/>
</dbReference>
<dbReference type="InterPro" id="IPR020013">
    <property type="entry name" value="Flagellar_FlgE/F/G"/>
</dbReference>
<sequence length="543" mass="58197">MMQSFYNGVGGITSQNFGIDLTANNIANVNTVGFKYSNSEFRDVFYSTVTSQSTNPAQSGGGVGAQSSKIVFSQGTPVASEGEFDVALLGKGFFGVMGSEGVPYYTRNGAFYRDANNHLVDGYGNYVLGTMSPYFTEIPLSDRVSNEFGKDNNGNPIKNGYTISSGIFDLGGVNAQGPISVPKNLYLPPVVTQNIKWSGNLDTGTKTSIVNVDLDPKDITLTKNEDGTITLSGKVDQKDIYSAKEGDRVVFTLTDANGVKKDFEATLDENLNFKSNDLDIAGFDANSLSINSAFLATEQEQSSTQTLKAEIYNADGSKSWLEIKLDRVLPQVGDNIEYKATAQVYDMNGNAIGEESGGSLVFNKNGALLQNNIKSIPNPNGGSINIDLGSTLDPSKPGSGYDGLHILKDKESSIVTKTDGFPEGFFDNYTIGTDGSLIAHFSNGRNGVVGKIALYNFINEEGLMAMGNNLFAASANSGDAYFVVNNGNITPTADFKHGFLEQSNVELSTELTNLITMQKAFDASSKSITTSDEMIRNAINMKK</sequence>
<evidence type="ECO:0000313" key="8">
    <source>
        <dbReference type="EMBL" id="XBJ29463.1"/>
    </source>
</evidence>
<keyword evidence="3 4" id="KW-0975">Bacterial flagellum</keyword>
<keyword evidence="8" id="KW-0966">Cell projection</keyword>
<dbReference type="Pfam" id="PF22692">
    <property type="entry name" value="LlgE_F_G_D1"/>
    <property type="match status" value="1"/>
</dbReference>
<evidence type="ECO:0000259" key="6">
    <source>
        <dbReference type="Pfam" id="PF06429"/>
    </source>
</evidence>
<proteinExistence type="inferred from homology"/>
<evidence type="ECO:0000256" key="4">
    <source>
        <dbReference type="RuleBase" id="RU362116"/>
    </source>
</evidence>
<gene>
    <name evidence="8" type="ORF">AAH949_01105</name>
</gene>
<evidence type="ECO:0000259" key="5">
    <source>
        <dbReference type="Pfam" id="PF00460"/>
    </source>
</evidence>
<dbReference type="InterPro" id="IPR019776">
    <property type="entry name" value="Flagellar_basal_body_rod_CS"/>
</dbReference>
<feature type="domain" description="Flagellar hook protein FlgE/F/G-like D1" evidence="7">
    <location>
        <begin position="88"/>
        <end position="135"/>
    </location>
</feature>
<dbReference type="NCBIfam" id="TIGR03506">
    <property type="entry name" value="FlgEFG_subfam"/>
    <property type="match status" value="1"/>
</dbReference>
<dbReference type="GO" id="GO:0009425">
    <property type="term" value="C:bacterial-type flagellum basal body"/>
    <property type="evidence" value="ECO:0007669"/>
    <property type="project" value="UniProtKB-SubCell"/>
</dbReference>
<dbReference type="InterPro" id="IPR001444">
    <property type="entry name" value="Flag_bb_rod_N"/>
</dbReference>
<comment type="subcellular location">
    <subcellularLocation>
        <location evidence="1 4">Bacterial flagellum basal body</location>
    </subcellularLocation>
</comment>
<dbReference type="Pfam" id="PF00460">
    <property type="entry name" value="Flg_bb_rod"/>
    <property type="match status" value="1"/>
</dbReference>
<dbReference type="AlphaFoldDB" id="A0AAU7E9B8"/>
<comment type="similarity">
    <text evidence="2 4">Belongs to the flagella basal body rod proteins family.</text>
</comment>
<accession>A0AAU7E9B8</accession>
<evidence type="ECO:0000256" key="2">
    <source>
        <dbReference type="ARBA" id="ARBA00009677"/>
    </source>
</evidence>
<feature type="domain" description="Flagellar basal body rod protein N-terminal" evidence="5">
    <location>
        <begin position="6"/>
        <end position="35"/>
    </location>
</feature>
<name>A0AAU7E9B8_9BACT</name>
<dbReference type="PANTHER" id="PTHR30435:SF19">
    <property type="entry name" value="FLAGELLAR BASAL-BODY ROD PROTEIN FLGG"/>
    <property type="match status" value="1"/>
</dbReference>
<dbReference type="EMBL" id="CP155620">
    <property type="protein sequence ID" value="XBJ29463.1"/>
    <property type="molecule type" value="Genomic_DNA"/>
</dbReference>
<evidence type="ECO:0000259" key="7">
    <source>
        <dbReference type="Pfam" id="PF22692"/>
    </source>
</evidence>
<evidence type="ECO:0000256" key="1">
    <source>
        <dbReference type="ARBA" id="ARBA00004117"/>
    </source>
</evidence>
<dbReference type="PANTHER" id="PTHR30435">
    <property type="entry name" value="FLAGELLAR PROTEIN"/>
    <property type="match status" value="1"/>
</dbReference>
<dbReference type="SUPFAM" id="SSF117143">
    <property type="entry name" value="Flagellar hook protein flgE"/>
    <property type="match status" value="1"/>
</dbReference>
<dbReference type="InterPro" id="IPR010930">
    <property type="entry name" value="Flg_bb/hook_C_dom"/>
</dbReference>
<feature type="domain" description="Flagellar basal-body/hook protein C-terminal" evidence="6">
    <location>
        <begin position="498"/>
        <end position="541"/>
    </location>
</feature>